<dbReference type="OrthoDB" id="104542at2"/>
<keyword evidence="3" id="KW-1185">Reference proteome</keyword>
<dbReference type="RefSeq" id="WP_089295822.1">
    <property type="nucleotide sequence ID" value="NZ_BOMU01000062.1"/>
</dbReference>
<sequence>MDDLIVDLADGSTRLTPGRTWYLVARPRRLEITVNPTAPERIAFLARMISGWYLRIENPAAAGISLDGQPVRDRSTLITGRSAVLSRTISDAMPAAAHRSGWDQGAVTRALRSACPTYADLELLLARDLYVELYAIVPPGDMRVVSDRVIRAARENFWLGELLAAIRFAAPEDPVLDQVVPRFDQESIVDRAKGIFDLPTFLAGVTRISARVCRIQVADRAAQVFGTGFLIGPDLMMTCRHVLERLFTGVARPDQVIVTFDFHSQADLTARLQSSLGLAPDWRVADAAGELDFALVRLNGTPGTDEVESGERRSWFYLLDEKDPEPGAHLFIPQHPRGAPLKAAIGEVLDNGSGHGLFTHRANTRPGSSGSPCFTFDLDLVAMHRAGWKDDPADGNAAVPISAVLRHLRAGGFDMNLLGES</sequence>
<dbReference type="InterPro" id="IPR045430">
    <property type="entry name" value="EAD1"/>
</dbReference>
<dbReference type="Gene3D" id="2.40.10.10">
    <property type="entry name" value="Trypsin-like serine proteases"/>
    <property type="match status" value="2"/>
</dbReference>
<gene>
    <name evidence="2" type="ORF">SAMN06264365_110295</name>
</gene>
<protein>
    <submittedName>
        <fullName evidence="2">Trypsin-like peptidase domain-containing protein</fullName>
    </submittedName>
</protein>
<dbReference type="PANTHER" id="PTHR14389">
    <property type="entry name" value="SI:CH1073-475A24.1"/>
    <property type="match status" value="1"/>
</dbReference>
<dbReference type="InterPro" id="IPR043504">
    <property type="entry name" value="Peptidase_S1_PA_chymotrypsin"/>
</dbReference>
<dbReference type="AlphaFoldDB" id="A0A239C4T7"/>
<evidence type="ECO:0000259" key="1">
    <source>
        <dbReference type="Pfam" id="PF19955"/>
    </source>
</evidence>
<dbReference type="Pfam" id="PF19955">
    <property type="entry name" value="EAD1"/>
    <property type="match status" value="1"/>
</dbReference>
<name>A0A239C4T7_9ACTN</name>
<evidence type="ECO:0000313" key="3">
    <source>
        <dbReference type="Proteomes" id="UP000198415"/>
    </source>
</evidence>
<dbReference type="Pfam" id="PF13365">
    <property type="entry name" value="Trypsin_2"/>
    <property type="match status" value="1"/>
</dbReference>
<proteinExistence type="predicted"/>
<accession>A0A239C4T7</accession>
<organism evidence="2 3">
    <name type="scientific">Actinoplanes regularis</name>
    <dbReference type="NCBI Taxonomy" id="52697"/>
    <lineage>
        <taxon>Bacteria</taxon>
        <taxon>Bacillati</taxon>
        <taxon>Actinomycetota</taxon>
        <taxon>Actinomycetes</taxon>
        <taxon>Micromonosporales</taxon>
        <taxon>Micromonosporaceae</taxon>
        <taxon>Actinoplanes</taxon>
    </lineage>
</organism>
<dbReference type="EMBL" id="FZNR01000010">
    <property type="protein sequence ID" value="SNS14939.1"/>
    <property type="molecule type" value="Genomic_DNA"/>
</dbReference>
<feature type="domain" description="Effector-associated" evidence="1">
    <location>
        <begin position="100"/>
        <end position="182"/>
    </location>
</feature>
<dbReference type="InterPro" id="IPR009003">
    <property type="entry name" value="Peptidase_S1_PA"/>
</dbReference>
<evidence type="ECO:0000313" key="2">
    <source>
        <dbReference type="EMBL" id="SNS14939.1"/>
    </source>
</evidence>
<dbReference type="PANTHER" id="PTHR14389:SF3">
    <property type="entry name" value="PROTEIN FAM111A-LIKE"/>
    <property type="match status" value="1"/>
</dbReference>
<reference evidence="2 3" key="1">
    <citation type="submission" date="2017-06" db="EMBL/GenBank/DDBJ databases">
        <authorList>
            <person name="Kim H.J."/>
            <person name="Triplett B.A."/>
        </authorList>
    </citation>
    <scope>NUCLEOTIDE SEQUENCE [LARGE SCALE GENOMIC DNA]</scope>
    <source>
        <strain evidence="2 3">DSM 43151</strain>
    </source>
</reference>
<dbReference type="SUPFAM" id="SSF50494">
    <property type="entry name" value="Trypsin-like serine proteases"/>
    <property type="match status" value="1"/>
</dbReference>
<dbReference type="Proteomes" id="UP000198415">
    <property type="component" value="Unassembled WGS sequence"/>
</dbReference>